<dbReference type="Proteomes" id="UP000825935">
    <property type="component" value="Chromosome 22"/>
</dbReference>
<organism evidence="7 8">
    <name type="scientific">Ceratopteris richardii</name>
    <name type="common">Triangle waterfern</name>
    <dbReference type="NCBI Taxonomy" id="49495"/>
    <lineage>
        <taxon>Eukaryota</taxon>
        <taxon>Viridiplantae</taxon>
        <taxon>Streptophyta</taxon>
        <taxon>Embryophyta</taxon>
        <taxon>Tracheophyta</taxon>
        <taxon>Polypodiopsida</taxon>
        <taxon>Polypodiidae</taxon>
        <taxon>Polypodiales</taxon>
        <taxon>Pteridineae</taxon>
        <taxon>Pteridaceae</taxon>
        <taxon>Parkerioideae</taxon>
        <taxon>Ceratopteris</taxon>
    </lineage>
</organism>
<evidence type="ECO:0000259" key="6">
    <source>
        <dbReference type="PROSITE" id="PS51141"/>
    </source>
</evidence>
<gene>
    <name evidence="7" type="ORF">KP509_22G034200</name>
</gene>
<evidence type="ECO:0000313" key="7">
    <source>
        <dbReference type="EMBL" id="KAH7306853.1"/>
    </source>
</evidence>
<keyword evidence="8" id="KW-1185">Reference proteome</keyword>
<evidence type="ECO:0000256" key="2">
    <source>
        <dbReference type="ARBA" id="ARBA00022771"/>
    </source>
</evidence>
<evidence type="ECO:0000313" key="8">
    <source>
        <dbReference type="Proteomes" id="UP000825935"/>
    </source>
</evidence>
<dbReference type="EMBL" id="CM035427">
    <property type="protein sequence ID" value="KAH7306852.1"/>
    <property type="molecule type" value="Genomic_DNA"/>
</dbReference>
<dbReference type="EMBL" id="CM035427">
    <property type="protein sequence ID" value="KAH7306853.1"/>
    <property type="molecule type" value="Genomic_DNA"/>
</dbReference>
<dbReference type="GO" id="GO:0008270">
    <property type="term" value="F:zinc ion binding"/>
    <property type="evidence" value="ECO:0007669"/>
    <property type="project" value="UniProtKB-KW"/>
</dbReference>
<keyword evidence="3" id="KW-0862">Zinc</keyword>
<keyword evidence="2 4" id="KW-0863">Zinc-finger</keyword>
<evidence type="ECO:0000256" key="5">
    <source>
        <dbReference type="SAM" id="MobiDB-lite"/>
    </source>
</evidence>
<dbReference type="InterPro" id="IPR004333">
    <property type="entry name" value="SBP_dom"/>
</dbReference>
<dbReference type="AlphaFoldDB" id="A0A8T2S5W8"/>
<keyword evidence="1" id="KW-0479">Metal-binding</keyword>
<dbReference type="GO" id="GO:0005634">
    <property type="term" value="C:nucleus"/>
    <property type="evidence" value="ECO:0007669"/>
    <property type="project" value="InterPro"/>
</dbReference>
<feature type="compositionally biased region" description="Basic and acidic residues" evidence="5">
    <location>
        <begin position="298"/>
        <end position="308"/>
    </location>
</feature>
<feature type="domain" description="SBP-type" evidence="6">
    <location>
        <begin position="175"/>
        <end position="252"/>
    </location>
</feature>
<feature type="region of interest" description="Disordered" evidence="5">
    <location>
        <begin position="94"/>
        <end position="133"/>
    </location>
</feature>
<dbReference type="PANTHER" id="PTHR31251:SF108">
    <property type="entry name" value="SQUAMOSA PROMOTER-BINDING-LIKE PROTEIN 7"/>
    <property type="match status" value="1"/>
</dbReference>
<comment type="caution">
    <text evidence="7">The sequence shown here is derived from an EMBL/GenBank/DDBJ whole genome shotgun (WGS) entry which is preliminary data.</text>
</comment>
<dbReference type="Gene3D" id="4.10.1100.10">
    <property type="entry name" value="Transcription factor, SBP-box domain"/>
    <property type="match status" value="1"/>
</dbReference>
<protein>
    <recommendedName>
        <fullName evidence="6">SBP-type domain-containing protein</fullName>
    </recommendedName>
</protein>
<feature type="region of interest" description="Disordered" evidence="5">
    <location>
        <begin position="243"/>
        <end position="318"/>
    </location>
</feature>
<dbReference type="GO" id="GO:0003677">
    <property type="term" value="F:DNA binding"/>
    <property type="evidence" value="ECO:0007669"/>
    <property type="project" value="InterPro"/>
</dbReference>
<dbReference type="SUPFAM" id="SSF103612">
    <property type="entry name" value="SBT domain"/>
    <property type="match status" value="1"/>
</dbReference>
<reference evidence="7" key="1">
    <citation type="submission" date="2021-08" db="EMBL/GenBank/DDBJ databases">
        <title>WGS assembly of Ceratopteris richardii.</title>
        <authorList>
            <person name="Marchant D.B."/>
            <person name="Chen G."/>
            <person name="Jenkins J."/>
            <person name="Shu S."/>
            <person name="Leebens-Mack J."/>
            <person name="Grimwood J."/>
            <person name="Schmutz J."/>
            <person name="Soltis P."/>
            <person name="Soltis D."/>
            <person name="Chen Z.-H."/>
        </authorList>
    </citation>
    <scope>NUCLEOTIDE SEQUENCE</scope>
    <source>
        <strain evidence="7">Whitten #5841</strain>
        <tissue evidence="7">Leaf</tissue>
    </source>
</reference>
<feature type="compositionally biased region" description="Polar residues" evidence="5">
    <location>
        <begin position="94"/>
        <end position="118"/>
    </location>
</feature>
<dbReference type="PROSITE" id="PS51141">
    <property type="entry name" value="ZF_SBP"/>
    <property type="match status" value="1"/>
</dbReference>
<evidence type="ECO:0000256" key="4">
    <source>
        <dbReference type="PROSITE-ProRule" id="PRU00470"/>
    </source>
</evidence>
<dbReference type="PANTHER" id="PTHR31251">
    <property type="entry name" value="SQUAMOSA PROMOTER-BINDING-LIKE PROTEIN 4"/>
    <property type="match status" value="1"/>
</dbReference>
<dbReference type="InterPro" id="IPR036893">
    <property type="entry name" value="SBP_sf"/>
</dbReference>
<evidence type="ECO:0000256" key="3">
    <source>
        <dbReference type="ARBA" id="ARBA00022833"/>
    </source>
</evidence>
<evidence type="ECO:0000256" key="1">
    <source>
        <dbReference type="ARBA" id="ARBA00022723"/>
    </source>
</evidence>
<feature type="compositionally biased region" description="Basic residues" evidence="5">
    <location>
        <begin position="243"/>
        <end position="252"/>
    </location>
</feature>
<name>A0A8T2S5W8_CERRI</name>
<sequence length="878" mass="98301">MADSNYVLESWDLETLFASSLLDHDLTWHGELPIPDYVNAAPMGLSANIQLPYSASALNFDESHTSVRSIAEGEGYGTPVAASSTVVAANTSDGSLDSSVYDQQDPPSSHRLQSSGASFINPPAAGTYKKKKKRDPRLECPNFLAGRIPCSCPEEDELEPDVEVDALVTKKSKVAARCQVPSCGEDISHLKGYHQRHRVCLTCANSPKVILKDQAHRYCQQCGKFHRLSDFDEGKRSCRRKLERHNRRRRRRPVEGEGNMEDCEDPSVASGTATKNAHTPAASKGKSKGSNAVHLQKKKDAARDDQHASDSLSESVRRFEEDIISSSEGKLDDHPRVDVVLTSLNESAEQDSRNMKLCLKSSSPSTPHMSTNEWKCTDYISPCPTGRISFKLYDWNPADFPRRLREQICEWLKSMPAELESYVRSGCIILTFFVAMPQLMWDKVLAGWKDQVQAFILKSGVKLLGSAELTVGTTEKSLCLENGRVTNAYHRDLLIPIIVDLYPRSIEAGCCIQLYVFGFNFSGGKFLLSFGEQYVECSECEAVDRCQCTARGFWNTLDDIEVQKVTVRLPDTPKFGLAYMEVENSQGLSNFIPVLVADRLVCADINKMKFRHQYSSSSRALDCSDNEAVKQVKFHPSSDLISDLGWTLSYMHGNHPNGSIETLNWQLQRLLVFFSELHCHAVASYLVQTTFSKFLTQNIYNFHDLHLWNIHDTSKNMKAISCHDHSRMPVNYVSIITTGDRPSPHEIHNLSKEKDLELLDAATEESPLLQRNTQGEDSSCLLPMELPWLKEKVPIPGDVWRQKSSFSWSLNCRRRPQGIGSASLQGGTRRFTRILVAVVGVVAVCTGACLMLQHPREVAEFSMSFRRCLWGSTGTKHV</sequence>
<dbReference type="OrthoDB" id="514967at2759"/>
<dbReference type="InterPro" id="IPR044817">
    <property type="entry name" value="SBP-like"/>
</dbReference>
<dbReference type="Pfam" id="PF03110">
    <property type="entry name" value="SBP"/>
    <property type="match status" value="1"/>
</dbReference>
<proteinExistence type="predicted"/>
<dbReference type="Pfam" id="PF26102">
    <property type="entry name" value="Ig_SPL7"/>
    <property type="match status" value="1"/>
</dbReference>
<dbReference type="OMA" id="IAPWHRE"/>
<accession>A0A8T2S5W8</accession>